<protein>
    <submittedName>
        <fullName evidence="2 4">Uncharacterized protein</fullName>
    </submittedName>
</protein>
<reference evidence="2 3" key="2">
    <citation type="submission" date="2018-11" db="EMBL/GenBank/DDBJ databases">
        <authorList>
            <consortium name="Pathogen Informatics"/>
        </authorList>
    </citation>
    <scope>NUCLEOTIDE SEQUENCE [LARGE SCALE GENOMIC DNA]</scope>
    <source>
        <strain evidence="2 3">NST_G2</strain>
    </source>
</reference>
<evidence type="ECO:0000313" key="3">
    <source>
        <dbReference type="Proteomes" id="UP000275846"/>
    </source>
</evidence>
<sequence>MEGSHQFCPVLEGSTNVRRTVTLIDANYFNQRWPDKCALLHTLHANSLPRILLAAPVDQEDENGPKLSLENQQDRRPSAHFPNAFSTATTNVATCRRSTNAGRPPIAGLNHG</sequence>
<dbReference type="EMBL" id="UYSU01041002">
    <property type="protein sequence ID" value="VDM02756.1"/>
    <property type="molecule type" value="Genomic_DNA"/>
</dbReference>
<evidence type="ECO:0000313" key="2">
    <source>
        <dbReference type="EMBL" id="VDM02756.1"/>
    </source>
</evidence>
<dbReference type="Proteomes" id="UP000275846">
    <property type="component" value="Unassembled WGS sequence"/>
</dbReference>
<dbReference type="AlphaFoldDB" id="A0A183TIS2"/>
<organism evidence="4">
    <name type="scientific">Schistocephalus solidus</name>
    <name type="common">Tapeworm</name>
    <dbReference type="NCBI Taxonomy" id="70667"/>
    <lineage>
        <taxon>Eukaryota</taxon>
        <taxon>Metazoa</taxon>
        <taxon>Spiralia</taxon>
        <taxon>Lophotrochozoa</taxon>
        <taxon>Platyhelminthes</taxon>
        <taxon>Cestoda</taxon>
        <taxon>Eucestoda</taxon>
        <taxon>Diphyllobothriidea</taxon>
        <taxon>Diphyllobothriidae</taxon>
        <taxon>Schistocephalus</taxon>
    </lineage>
</organism>
<name>A0A183TIS2_SCHSO</name>
<evidence type="ECO:0000256" key="1">
    <source>
        <dbReference type="SAM" id="MobiDB-lite"/>
    </source>
</evidence>
<dbReference type="WBParaSite" id="SSLN_0001699101-mRNA-1">
    <property type="protein sequence ID" value="SSLN_0001699101-mRNA-1"/>
    <property type="gene ID" value="SSLN_0001699101"/>
</dbReference>
<accession>A0A183TIS2</accession>
<reference evidence="4" key="1">
    <citation type="submission" date="2016-06" db="UniProtKB">
        <authorList>
            <consortium name="WormBaseParasite"/>
        </authorList>
    </citation>
    <scope>IDENTIFICATION</scope>
</reference>
<evidence type="ECO:0000313" key="4">
    <source>
        <dbReference type="WBParaSite" id="SSLN_0001699101-mRNA-1"/>
    </source>
</evidence>
<gene>
    <name evidence="2" type="ORF">SSLN_LOCUS16370</name>
</gene>
<feature type="region of interest" description="Disordered" evidence="1">
    <location>
        <begin position="57"/>
        <end position="83"/>
    </location>
</feature>
<keyword evidence="3" id="KW-1185">Reference proteome</keyword>
<proteinExistence type="predicted"/>